<protein>
    <submittedName>
        <fullName evidence="1">Uncharacterized protein</fullName>
    </submittedName>
</protein>
<organism evidence="1 2">
    <name type="scientific">Chromobacterium violaceum</name>
    <dbReference type="NCBI Taxonomy" id="536"/>
    <lineage>
        <taxon>Bacteria</taxon>
        <taxon>Pseudomonadati</taxon>
        <taxon>Pseudomonadota</taxon>
        <taxon>Betaproteobacteria</taxon>
        <taxon>Neisseriales</taxon>
        <taxon>Chromobacteriaceae</taxon>
        <taxon>Chromobacterium</taxon>
    </lineage>
</organism>
<accession>A0A3S4J2M8</accession>
<sequence length="169" mass="18452">MLLEGASAAEIEAGLTAMRPEGGARADWDVLRSQVRDFLAARDYFTKEGTRSVVREVENQVGAEVASVVVSPQLGTVKAASAALSGLMPAYVGNGENNFTSDNRTMLRAGLAMRHPDLAERDASGFIQESIALRRLDGQRFVEQVAEDMLKRELLPMLERLTRESLPAF</sequence>
<proteinExistence type="predicted"/>
<dbReference type="AlphaFoldDB" id="A0A3S4J2M8"/>
<reference evidence="1 2" key="1">
    <citation type="submission" date="2018-12" db="EMBL/GenBank/DDBJ databases">
        <authorList>
            <consortium name="Pathogen Informatics"/>
        </authorList>
    </citation>
    <scope>NUCLEOTIDE SEQUENCE [LARGE SCALE GENOMIC DNA]</scope>
    <source>
        <strain evidence="1 2">NCTC9695</strain>
    </source>
</reference>
<dbReference type="EMBL" id="LR134182">
    <property type="protein sequence ID" value="VEB43866.1"/>
    <property type="molecule type" value="Genomic_DNA"/>
</dbReference>
<dbReference type="Proteomes" id="UP000275777">
    <property type="component" value="Chromosome"/>
</dbReference>
<name>A0A3S4J2M8_CHRVL</name>
<evidence type="ECO:0000313" key="1">
    <source>
        <dbReference type="EMBL" id="VEB43866.1"/>
    </source>
</evidence>
<evidence type="ECO:0000313" key="2">
    <source>
        <dbReference type="Proteomes" id="UP000275777"/>
    </source>
</evidence>
<gene>
    <name evidence="1" type="ORF">NCTC9695_04327</name>
</gene>